<dbReference type="Proteomes" id="UP001162992">
    <property type="component" value="Chromosome 17"/>
</dbReference>
<sequence length="500" mass="57482">MSRTSWQPFGSAFATWVVPNFTFLSLKSSISPSAQILQYFRRYGSFFCSSIFVPIEEAGSNPWWALRPRFASSKKEAAKRIKNDELDSLLTREKKYKMALKLKEVLAKEKAHVMSLNDLGKLRKKMGVSRTKRFASFAASYPRVFNINKDKDSVLWMEFTDEVEDLLEEEEQFRKHVHEPWVVGTLQKLLMLSADRRLAIDKVGHLKHELGLPDDFRTNLVHKYPQCFKVLDNGGSNGPLLELADWDPSLAITARERKIKEESCEFDDLIGENTGYGFRIDNPKGYTLRKKQREVMACFQTLPFPSPYEDASGLGQNSLELEKRTVALVHEFLSLTLRKRAVVNHILHFRKEFRLPQRMLALLLRHQGIFYVSLKGDIHTLFLKEAYEGSTLKEKNPLLDFNSRLGELCRIRKVETVGSNDAQILHGQKDKEGQDHLLANNEKVHDNDFDDKEDSGEDEFTDEEESGEDDKGCNEQYADLDDGLDDPYTESSTDLDDIRP</sequence>
<name>A0ACC2B6P9_DIPCM</name>
<keyword evidence="2" id="KW-1185">Reference proteome</keyword>
<accession>A0ACC2B6P9</accession>
<gene>
    <name evidence="1" type="ORF">O6H91_17G051900</name>
</gene>
<dbReference type="EMBL" id="CM055108">
    <property type="protein sequence ID" value="KAJ7525454.1"/>
    <property type="molecule type" value="Genomic_DNA"/>
</dbReference>
<evidence type="ECO:0000313" key="1">
    <source>
        <dbReference type="EMBL" id="KAJ7525454.1"/>
    </source>
</evidence>
<proteinExistence type="predicted"/>
<protein>
    <submittedName>
        <fullName evidence="1">Uncharacterized protein</fullName>
    </submittedName>
</protein>
<comment type="caution">
    <text evidence="1">The sequence shown here is derived from an EMBL/GenBank/DDBJ whole genome shotgun (WGS) entry which is preliminary data.</text>
</comment>
<organism evidence="1 2">
    <name type="scientific">Diphasiastrum complanatum</name>
    <name type="common">Issler's clubmoss</name>
    <name type="synonym">Lycopodium complanatum</name>
    <dbReference type="NCBI Taxonomy" id="34168"/>
    <lineage>
        <taxon>Eukaryota</taxon>
        <taxon>Viridiplantae</taxon>
        <taxon>Streptophyta</taxon>
        <taxon>Embryophyta</taxon>
        <taxon>Tracheophyta</taxon>
        <taxon>Lycopodiopsida</taxon>
        <taxon>Lycopodiales</taxon>
        <taxon>Lycopodiaceae</taxon>
        <taxon>Lycopodioideae</taxon>
        <taxon>Diphasiastrum</taxon>
    </lineage>
</organism>
<evidence type="ECO:0000313" key="2">
    <source>
        <dbReference type="Proteomes" id="UP001162992"/>
    </source>
</evidence>
<reference evidence="2" key="1">
    <citation type="journal article" date="2024" name="Proc. Natl. Acad. Sci. U.S.A.">
        <title>Extraordinary preservation of gene collinearity over three hundred million years revealed in homosporous lycophytes.</title>
        <authorList>
            <person name="Li C."/>
            <person name="Wickell D."/>
            <person name="Kuo L.Y."/>
            <person name="Chen X."/>
            <person name="Nie B."/>
            <person name="Liao X."/>
            <person name="Peng D."/>
            <person name="Ji J."/>
            <person name="Jenkins J."/>
            <person name="Williams M."/>
            <person name="Shu S."/>
            <person name="Plott C."/>
            <person name="Barry K."/>
            <person name="Rajasekar S."/>
            <person name="Grimwood J."/>
            <person name="Han X."/>
            <person name="Sun S."/>
            <person name="Hou Z."/>
            <person name="He W."/>
            <person name="Dai G."/>
            <person name="Sun C."/>
            <person name="Schmutz J."/>
            <person name="Leebens-Mack J.H."/>
            <person name="Li F.W."/>
            <person name="Wang L."/>
        </authorList>
    </citation>
    <scope>NUCLEOTIDE SEQUENCE [LARGE SCALE GENOMIC DNA]</scope>
    <source>
        <strain evidence="2">cv. PW_Plant_1</strain>
    </source>
</reference>